<dbReference type="GO" id="GO:0004799">
    <property type="term" value="F:thymidylate synthase activity"/>
    <property type="evidence" value="ECO:0007669"/>
    <property type="project" value="UniProtKB-EC"/>
</dbReference>
<evidence type="ECO:0000256" key="2">
    <source>
        <dbReference type="ARBA" id="ARBA00022603"/>
    </source>
</evidence>
<dbReference type="InterPro" id="IPR045097">
    <property type="entry name" value="Thymidate_synth/dCMP_Mease"/>
</dbReference>
<dbReference type="EMBL" id="MN738896">
    <property type="protein sequence ID" value="QHT30338.1"/>
    <property type="molecule type" value="Genomic_DNA"/>
</dbReference>
<evidence type="ECO:0000256" key="4">
    <source>
        <dbReference type="ARBA" id="ARBA00022727"/>
    </source>
</evidence>
<evidence type="ECO:0000256" key="3">
    <source>
        <dbReference type="ARBA" id="ARBA00022679"/>
    </source>
</evidence>
<feature type="domain" description="Thymidylate synthase/dCMP hydroxymethylase" evidence="5">
    <location>
        <begin position="19"/>
        <end position="307"/>
    </location>
</feature>
<dbReference type="Pfam" id="PF00303">
    <property type="entry name" value="Thymidylat_synt"/>
    <property type="match status" value="1"/>
</dbReference>
<reference evidence="6" key="1">
    <citation type="journal article" date="2020" name="Nature">
        <title>Giant virus diversity and host interactions through global metagenomics.</title>
        <authorList>
            <person name="Schulz F."/>
            <person name="Roux S."/>
            <person name="Paez-Espino D."/>
            <person name="Jungbluth S."/>
            <person name="Walsh D.A."/>
            <person name="Denef V.J."/>
            <person name="McMahon K.D."/>
            <person name="Konstantinidis K.T."/>
            <person name="Eloe-Fadrosh E.A."/>
            <person name="Kyrpides N.C."/>
            <person name="Woyke T."/>
        </authorList>
    </citation>
    <scope>NUCLEOTIDE SEQUENCE</scope>
    <source>
        <strain evidence="6">GVMAG-M-3300009149-34</strain>
    </source>
</reference>
<evidence type="ECO:0000259" key="5">
    <source>
        <dbReference type="Pfam" id="PF00303"/>
    </source>
</evidence>
<evidence type="ECO:0000313" key="6">
    <source>
        <dbReference type="EMBL" id="QHT30338.1"/>
    </source>
</evidence>
<dbReference type="InterPro" id="IPR023451">
    <property type="entry name" value="Thymidate_synth/dCMP_Mease_dom"/>
</dbReference>
<dbReference type="NCBIfam" id="TIGR03284">
    <property type="entry name" value="thym_sym"/>
    <property type="match status" value="1"/>
</dbReference>
<dbReference type="AlphaFoldDB" id="A0A6C0EMR4"/>
<dbReference type="SUPFAM" id="SSF55831">
    <property type="entry name" value="Thymidylate synthase/dCMP hydroxymethylase"/>
    <property type="match status" value="1"/>
</dbReference>
<keyword evidence="3" id="KW-0808">Transferase</keyword>
<dbReference type="InterPro" id="IPR020940">
    <property type="entry name" value="Thymidylate_synthase_AS"/>
</dbReference>
<dbReference type="CDD" id="cd00351">
    <property type="entry name" value="TS_Pyrimidine_HMase"/>
    <property type="match status" value="1"/>
</dbReference>
<organism evidence="6">
    <name type="scientific">viral metagenome</name>
    <dbReference type="NCBI Taxonomy" id="1070528"/>
    <lineage>
        <taxon>unclassified sequences</taxon>
        <taxon>metagenomes</taxon>
        <taxon>organismal metagenomes</taxon>
    </lineage>
</organism>
<dbReference type="HAMAP" id="MF_00008">
    <property type="entry name" value="Thymidy_synth_bact"/>
    <property type="match status" value="1"/>
</dbReference>
<keyword evidence="2" id="KW-0489">Methyltransferase</keyword>
<keyword evidence="4" id="KW-0545">Nucleotide biosynthesis</keyword>
<dbReference type="InterPro" id="IPR000398">
    <property type="entry name" value="Thymidylate_synthase"/>
</dbReference>
<proteinExistence type="inferred from homology"/>
<dbReference type="InterPro" id="IPR036926">
    <property type="entry name" value="Thymidate_synth/dCMP_Mease_sf"/>
</dbReference>
<dbReference type="PANTHER" id="PTHR11548">
    <property type="entry name" value="THYMIDYLATE SYNTHASE 1"/>
    <property type="match status" value="1"/>
</dbReference>
<accession>A0A6C0EMR4</accession>
<dbReference type="PRINTS" id="PR00108">
    <property type="entry name" value="THYMDSNTHASE"/>
</dbReference>
<dbReference type="GO" id="GO:0032259">
    <property type="term" value="P:methylation"/>
    <property type="evidence" value="ECO:0007669"/>
    <property type="project" value="UniProtKB-KW"/>
</dbReference>
<dbReference type="EC" id="2.1.1.45" evidence="1"/>
<dbReference type="Gene3D" id="3.30.572.10">
    <property type="entry name" value="Thymidylate synthase/dCMP hydroxymethylase domain"/>
    <property type="match status" value="1"/>
</dbReference>
<name>A0A6C0EMR4_9ZZZZ</name>
<dbReference type="GO" id="GO:0006231">
    <property type="term" value="P:dTMP biosynthetic process"/>
    <property type="evidence" value="ECO:0007669"/>
    <property type="project" value="InterPro"/>
</dbReference>
<sequence>MFRRFSTTATRHSPNFEEKQYLGLISNILDKGEFQQGRNGNVYSSIGKSMRFSLKNNTMPLLTTKKVAWKTCLKELLWFIKGDTNNKLLKDENVGIWNGNGTREFLDSRGLYHLKEDDLGPVYGHQWRFWNADYSKKLGCSESYDGKGIDQLQNIIDTLNHPTDKYSRRIIMSAWNPEQLNEMALPPCHVLSQFKVTNENELSCILYQRSGDIGLGIPFNIASYSFLTHLLAKHCNLKAKEFIHFIGDAHIYDDHCDILKQQINREPYSFPQITIDNTYDNINNYEVKDFTIKNYKYHNALKMDMRV</sequence>
<evidence type="ECO:0000256" key="1">
    <source>
        <dbReference type="ARBA" id="ARBA00011947"/>
    </source>
</evidence>
<dbReference type="PROSITE" id="PS00091">
    <property type="entry name" value="THYMIDYLATE_SYNTHASE"/>
    <property type="match status" value="1"/>
</dbReference>
<dbReference type="FunFam" id="3.30.572.10:FF:000013">
    <property type="entry name" value="Thymidylate synthase"/>
    <property type="match status" value="1"/>
</dbReference>
<dbReference type="PANTHER" id="PTHR11548:SF1">
    <property type="entry name" value="THYMIDYLATE SYNTHASE 1"/>
    <property type="match status" value="1"/>
</dbReference>
<dbReference type="GO" id="GO:0005829">
    <property type="term" value="C:cytosol"/>
    <property type="evidence" value="ECO:0007669"/>
    <property type="project" value="TreeGrafter"/>
</dbReference>
<protein>
    <recommendedName>
        <fullName evidence="1">thymidylate synthase</fullName>
        <ecNumber evidence="1">2.1.1.45</ecNumber>
    </recommendedName>
</protein>